<evidence type="ECO:0000256" key="2">
    <source>
        <dbReference type="ARBA" id="ARBA00022741"/>
    </source>
</evidence>
<dbReference type="GO" id="GO:0005524">
    <property type="term" value="F:ATP binding"/>
    <property type="evidence" value="ECO:0007669"/>
    <property type="project" value="UniProtKB-KW"/>
</dbReference>
<dbReference type="Gene3D" id="3.50.30.10">
    <property type="entry name" value="Phosphohistidine domain"/>
    <property type="match status" value="2"/>
</dbReference>
<dbReference type="STRING" id="1798373.A2154_05315"/>
<organism evidence="5 6">
    <name type="scientific">Candidatus Gottesmanbacteria bacterium RBG_16_43_7</name>
    <dbReference type="NCBI Taxonomy" id="1798373"/>
    <lineage>
        <taxon>Bacteria</taxon>
        <taxon>Candidatus Gottesmaniibacteriota</taxon>
    </lineage>
</organism>
<feature type="domain" description="PEP-utilising enzyme mobile" evidence="4">
    <location>
        <begin position="489"/>
        <end position="560"/>
    </location>
</feature>
<dbReference type="PANTHER" id="PTHR43030:SF1">
    <property type="entry name" value="PHOSPHOENOLPYRUVATE SYNTHASE"/>
    <property type="match status" value="1"/>
</dbReference>
<dbReference type="InterPro" id="IPR018274">
    <property type="entry name" value="PEP_util_AS"/>
</dbReference>
<dbReference type="SUPFAM" id="SSF52009">
    <property type="entry name" value="Phosphohistidine domain"/>
    <property type="match status" value="2"/>
</dbReference>
<evidence type="ECO:0000313" key="5">
    <source>
        <dbReference type="EMBL" id="OGG08981.1"/>
    </source>
</evidence>
<reference evidence="5 6" key="1">
    <citation type="journal article" date="2016" name="Nat. Commun.">
        <title>Thousands of microbial genomes shed light on interconnected biogeochemical processes in an aquifer system.</title>
        <authorList>
            <person name="Anantharaman K."/>
            <person name="Brown C.T."/>
            <person name="Hug L.A."/>
            <person name="Sharon I."/>
            <person name="Castelle C.J."/>
            <person name="Probst A.J."/>
            <person name="Thomas B.C."/>
            <person name="Singh A."/>
            <person name="Wilkins M.J."/>
            <person name="Karaoz U."/>
            <person name="Brodie E.L."/>
            <person name="Williams K.H."/>
            <person name="Hubbard S.S."/>
            <person name="Banfield J.F."/>
        </authorList>
    </citation>
    <scope>NUCLEOTIDE SEQUENCE [LARGE SCALE GENOMIC DNA]</scope>
</reference>
<dbReference type="Pfam" id="PF00391">
    <property type="entry name" value="PEP-utilizers"/>
    <property type="match status" value="2"/>
</dbReference>
<keyword evidence="2" id="KW-0547">Nucleotide-binding</keyword>
<evidence type="ECO:0000256" key="3">
    <source>
        <dbReference type="ARBA" id="ARBA00022840"/>
    </source>
</evidence>
<accession>A0A1F5Z999</accession>
<evidence type="ECO:0000256" key="1">
    <source>
        <dbReference type="ARBA" id="ARBA00007837"/>
    </source>
</evidence>
<protein>
    <recommendedName>
        <fullName evidence="4">PEP-utilising enzyme mobile domain-containing protein</fullName>
    </recommendedName>
</protein>
<dbReference type="InterPro" id="IPR008279">
    <property type="entry name" value="PEP-util_enz_mobile_dom"/>
</dbReference>
<comment type="similarity">
    <text evidence="1">Belongs to the PEP-utilizing enzyme family.</text>
</comment>
<gene>
    <name evidence="5" type="ORF">A2154_05315</name>
</gene>
<dbReference type="EMBL" id="MFJC01000033">
    <property type="protein sequence ID" value="OGG08981.1"/>
    <property type="molecule type" value="Genomic_DNA"/>
</dbReference>
<evidence type="ECO:0000259" key="4">
    <source>
        <dbReference type="Pfam" id="PF00391"/>
    </source>
</evidence>
<dbReference type="InterPro" id="IPR036637">
    <property type="entry name" value="Phosphohistidine_dom_sf"/>
</dbReference>
<feature type="domain" description="PEP-utilising enzyme mobile" evidence="4">
    <location>
        <begin position="605"/>
        <end position="675"/>
    </location>
</feature>
<comment type="caution">
    <text evidence="5">The sequence shown here is derived from an EMBL/GenBank/DDBJ whole genome shotgun (WGS) entry which is preliminary data.</text>
</comment>
<keyword evidence="3" id="KW-0067">ATP-binding</keyword>
<dbReference type="Proteomes" id="UP000176854">
    <property type="component" value="Unassembled WGS sequence"/>
</dbReference>
<dbReference type="GO" id="GO:0008986">
    <property type="term" value="F:pyruvate, water dikinase activity"/>
    <property type="evidence" value="ECO:0007669"/>
    <property type="project" value="InterPro"/>
</dbReference>
<dbReference type="PROSITE" id="PS00370">
    <property type="entry name" value="PEP_ENZYMES_PHOS_SITE"/>
    <property type="match status" value="1"/>
</dbReference>
<evidence type="ECO:0000313" key="6">
    <source>
        <dbReference type="Proteomes" id="UP000176854"/>
    </source>
</evidence>
<dbReference type="PANTHER" id="PTHR43030">
    <property type="entry name" value="PHOSPHOENOLPYRUVATE SYNTHASE"/>
    <property type="match status" value="1"/>
</dbReference>
<dbReference type="AlphaFoldDB" id="A0A1F5Z999"/>
<proteinExistence type="inferred from homology"/>
<name>A0A1F5Z999_9BACT</name>
<sequence>MSRKLSTAETKLLQLLQQQPEKEFHLNEFIRETGLLPRSVSLAVNQLQKRDLIDEKRIGNLRLIKLNKLNTVKFSVGVTNFKETSPIVWQKILNRKTWIGFQVELNEGCKEYFGNMLQQPNNKKLYQYNWYNSITESVYVVMDEFLLHGRIIGQNLSSPKYAESIIKDCYNSAQKLLDYSKGINSNYTTKTDNEQLVNILHEFQIRYKRLMPHLVLGTSIEYGLLELLKKALDDEKLVKELISPIYTTWDEYSDSLNIIKSIKNKKPFEEIIAFISEHTNKYAYLSMQSPADTPLTLNNFVDSIISLYQKLGNKSLNIIATDVQKEKTTKLEAKLNQLKLTSRIKQIVWLLQKYMYLRTYRINIIYQSHLFIRQLLICIADRFRIEKDNIFLLSIDEITKLLKNPNLLRKYLNMINQRKKGWAVLMWKGKVSIISGSDNVLVAIEKYNIKRKSLDELRGKKIIVGSPAFYGKVTGIARVIKSLSDMNTFKEGEILVTTMTTPDFTPVMAKAKAFVTDEGGITCHAAIVAREMKIPCIVGTRVATQIIKTGQFIEVNAVSGRVIILEDSDSFEITENTMQGLSAYPGVIKAKIKILHSPNVEQLIRSGYILVLKAAEPAFLPFVYKAKALILEEDSFTSHGNFYANALNIPTILGVKGATILLNDNMEVVLDATRGQIKIVKNNQVL</sequence>
<dbReference type="InterPro" id="IPR006319">
    <property type="entry name" value="PEP_synth"/>
</dbReference>